<sequence>MNRSRRSARPHQLRAQLERLRHTDRLDRHVRAESTGQLADDPLGFLSRGDRRTYSACTPSTRCPRIQPPPPRHWP</sequence>
<evidence type="ECO:0000313" key="3">
    <source>
        <dbReference type="Proteomes" id="UP001595690"/>
    </source>
</evidence>
<dbReference type="EMBL" id="JBHRZI010000007">
    <property type="protein sequence ID" value="MFC3890771.1"/>
    <property type="molecule type" value="Genomic_DNA"/>
</dbReference>
<dbReference type="Proteomes" id="UP001595690">
    <property type="component" value="Unassembled WGS sequence"/>
</dbReference>
<feature type="compositionally biased region" description="Basic and acidic residues" evidence="1">
    <location>
        <begin position="16"/>
        <end position="32"/>
    </location>
</feature>
<feature type="compositionally biased region" description="Pro residues" evidence="1">
    <location>
        <begin position="66"/>
        <end position="75"/>
    </location>
</feature>
<organism evidence="2 3">
    <name type="scientific">Lentzea rhizosphaerae</name>
    <dbReference type="NCBI Taxonomy" id="2041025"/>
    <lineage>
        <taxon>Bacteria</taxon>
        <taxon>Bacillati</taxon>
        <taxon>Actinomycetota</taxon>
        <taxon>Actinomycetes</taxon>
        <taxon>Pseudonocardiales</taxon>
        <taxon>Pseudonocardiaceae</taxon>
        <taxon>Lentzea</taxon>
    </lineage>
</organism>
<comment type="caution">
    <text evidence="2">The sequence shown here is derived from an EMBL/GenBank/DDBJ whole genome shotgun (WGS) entry which is preliminary data.</text>
</comment>
<protein>
    <submittedName>
        <fullName evidence="2">Uncharacterized protein</fullName>
    </submittedName>
</protein>
<keyword evidence="3" id="KW-1185">Reference proteome</keyword>
<gene>
    <name evidence="2" type="ORF">ACFOWZ_04745</name>
</gene>
<proteinExistence type="predicted"/>
<evidence type="ECO:0000256" key="1">
    <source>
        <dbReference type="SAM" id="MobiDB-lite"/>
    </source>
</evidence>
<feature type="compositionally biased region" description="Basic residues" evidence="1">
    <location>
        <begin position="1"/>
        <end position="12"/>
    </location>
</feature>
<name>A0ABV8BKG7_9PSEU</name>
<dbReference type="RefSeq" id="WP_382369537.1">
    <property type="nucleotide sequence ID" value="NZ_JBHRZI010000007.1"/>
</dbReference>
<feature type="region of interest" description="Disordered" evidence="1">
    <location>
        <begin position="1"/>
        <end position="75"/>
    </location>
</feature>
<reference evidence="3" key="1">
    <citation type="journal article" date="2019" name="Int. J. Syst. Evol. Microbiol.">
        <title>The Global Catalogue of Microorganisms (GCM) 10K type strain sequencing project: providing services to taxonomists for standard genome sequencing and annotation.</title>
        <authorList>
            <consortium name="The Broad Institute Genomics Platform"/>
            <consortium name="The Broad Institute Genome Sequencing Center for Infectious Disease"/>
            <person name="Wu L."/>
            <person name="Ma J."/>
        </authorList>
    </citation>
    <scope>NUCLEOTIDE SEQUENCE [LARGE SCALE GENOMIC DNA]</scope>
    <source>
        <strain evidence="3">CGMCC 4.7405</strain>
    </source>
</reference>
<accession>A0ABV8BKG7</accession>
<evidence type="ECO:0000313" key="2">
    <source>
        <dbReference type="EMBL" id="MFC3890771.1"/>
    </source>
</evidence>